<dbReference type="EMBL" id="NMUH01000254">
    <property type="protein sequence ID" value="MQL75512.1"/>
    <property type="molecule type" value="Genomic_DNA"/>
</dbReference>
<protein>
    <submittedName>
        <fullName evidence="2">Uncharacterized protein</fullName>
    </submittedName>
</protein>
<evidence type="ECO:0000313" key="2">
    <source>
        <dbReference type="EMBL" id="MQL75512.1"/>
    </source>
</evidence>
<evidence type="ECO:0000256" key="1">
    <source>
        <dbReference type="SAM" id="MobiDB-lite"/>
    </source>
</evidence>
<feature type="non-terminal residue" evidence="2">
    <location>
        <position position="62"/>
    </location>
</feature>
<reference evidence="2" key="1">
    <citation type="submission" date="2017-07" db="EMBL/GenBank/DDBJ databases">
        <title>Taro Niue Genome Assembly and Annotation.</title>
        <authorList>
            <person name="Atibalentja N."/>
            <person name="Keating K."/>
            <person name="Fields C.J."/>
        </authorList>
    </citation>
    <scope>NUCLEOTIDE SEQUENCE</scope>
    <source>
        <strain evidence="2">Niue_2</strain>
        <tissue evidence="2">Leaf</tissue>
    </source>
</reference>
<feature type="region of interest" description="Disordered" evidence="1">
    <location>
        <begin position="1"/>
        <end position="46"/>
    </location>
</feature>
<name>A0A843TSF3_COLES</name>
<proteinExistence type="predicted"/>
<dbReference type="AlphaFoldDB" id="A0A843TSF3"/>
<dbReference type="Proteomes" id="UP000652761">
    <property type="component" value="Unassembled WGS sequence"/>
</dbReference>
<feature type="compositionally biased region" description="Polar residues" evidence="1">
    <location>
        <begin position="22"/>
        <end position="37"/>
    </location>
</feature>
<gene>
    <name evidence="2" type="ORF">Taro_007888</name>
</gene>
<organism evidence="2 3">
    <name type="scientific">Colocasia esculenta</name>
    <name type="common">Wild taro</name>
    <name type="synonym">Arum esculentum</name>
    <dbReference type="NCBI Taxonomy" id="4460"/>
    <lineage>
        <taxon>Eukaryota</taxon>
        <taxon>Viridiplantae</taxon>
        <taxon>Streptophyta</taxon>
        <taxon>Embryophyta</taxon>
        <taxon>Tracheophyta</taxon>
        <taxon>Spermatophyta</taxon>
        <taxon>Magnoliopsida</taxon>
        <taxon>Liliopsida</taxon>
        <taxon>Araceae</taxon>
        <taxon>Aroideae</taxon>
        <taxon>Colocasieae</taxon>
        <taxon>Colocasia</taxon>
    </lineage>
</organism>
<evidence type="ECO:0000313" key="3">
    <source>
        <dbReference type="Proteomes" id="UP000652761"/>
    </source>
</evidence>
<accession>A0A843TSF3</accession>
<comment type="caution">
    <text evidence="2">The sequence shown here is derived from an EMBL/GenBank/DDBJ whole genome shotgun (WGS) entry which is preliminary data.</text>
</comment>
<keyword evidence="3" id="KW-1185">Reference proteome</keyword>
<sequence>MSRASAGRPRRSCLQLGPGSLANPTSENSHSCTSGHRSSGRADLELGPLMCPITAHTGSTGE</sequence>